<accession>A0AAV0CQ22</accession>
<dbReference type="SUPFAM" id="SSF56672">
    <property type="entry name" value="DNA/RNA polymerases"/>
    <property type="match status" value="1"/>
</dbReference>
<dbReference type="InterPro" id="IPR043502">
    <property type="entry name" value="DNA/RNA_pol_sf"/>
</dbReference>
<dbReference type="Proteomes" id="UP001152523">
    <property type="component" value="Unassembled WGS sequence"/>
</dbReference>
<comment type="caution">
    <text evidence="1">The sequence shown here is derived from an EMBL/GenBank/DDBJ whole genome shotgun (WGS) entry which is preliminary data.</text>
</comment>
<dbReference type="AlphaFoldDB" id="A0AAV0CQ22"/>
<dbReference type="CDD" id="cd09272">
    <property type="entry name" value="RNase_HI_RT_Ty1"/>
    <property type="match status" value="1"/>
</dbReference>
<dbReference type="EMBL" id="CAMAPF010000034">
    <property type="protein sequence ID" value="CAH9079968.1"/>
    <property type="molecule type" value="Genomic_DNA"/>
</dbReference>
<gene>
    <name evidence="1" type="ORF">CEPIT_LOCUS7115</name>
</gene>
<protein>
    <recommendedName>
        <fullName evidence="3">Copia protein</fullName>
    </recommendedName>
</protein>
<sequence length="194" mass="21990">MQAPREAHWNAVLQVPRYLKGHPGQDILFRHNSPLVLLGYCDSDWATCPNTRRSVTGYFVTLDGSPISWRTNKQATVSRSSVEAEYRSMATLTCELLWLRSLFSTLRIKLPPLKLFCDNKAALHIASNPVFHEHTKHIELDCHFIRDHVKSGAISPSYMPTTKQLADIFTKVLGTSQFHHLLVKMGIFDPHAPS</sequence>
<dbReference type="PANTHER" id="PTHR11439:SF462">
    <property type="match status" value="1"/>
</dbReference>
<name>A0AAV0CQ22_9ASTE</name>
<evidence type="ECO:0000313" key="2">
    <source>
        <dbReference type="Proteomes" id="UP001152523"/>
    </source>
</evidence>
<keyword evidence="2" id="KW-1185">Reference proteome</keyword>
<evidence type="ECO:0000313" key="1">
    <source>
        <dbReference type="EMBL" id="CAH9079968.1"/>
    </source>
</evidence>
<dbReference type="PANTHER" id="PTHR11439">
    <property type="entry name" value="GAG-POL-RELATED RETROTRANSPOSON"/>
    <property type="match status" value="1"/>
</dbReference>
<proteinExistence type="predicted"/>
<organism evidence="1 2">
    <name type="scientific">Cuscuta epithymum</name>
    <dbReference type="NCBI Taxonomy" id="186058"/>
    <lineage>
        <taxon>Eukaryota</taxon>
        <taxon>Viridiplantae</taxon>
        <taxon>Streptophyta</taxon>
        <taxon>Embryophyta</taxon>
        <taxon>Tracheophyta</taxon>
        <taxon>Spermatophyta</taxon>
        <taxon>Magnoliopsida</taxon>
        <taxon>eudicotyledons</taxon>
        <taxon>Gunneridae</taxon>
        <taxon>Pentapetalae</taxon>
        <taxon>asterids</taxon>
        <taxon>lamiids</taxon>
        <taxon>Solanales</taxon>
        <taxon>Convolvulaceae</taxon>
        <taxon>Cuscuteae</taxon>
        <taxon>Cuscuta</taxon>
        <taxon>Cuscuta subgen. Cuscuta</taxon>
    </lineage>
</organism>
<reference evidence="1" key="1">
    <citation type="submission" date="2022-07" db="EMBL/GenBank/DDBJ databases">
        <authorList>
            <person name="Macas J."/>
            <person name="Novak P."/>
            <person name="Neumann P."/>
        </authorList>
    </citation>
    <scope>NUCLEOTIDE SEQUENCE</scope>
</reference>
<evidence type="ECO:0008006" key="3">
    <source>
        <dbReference type="Google" id="ProtNLM"/>
    </source>
</evidence>